<dbReference type="EMBL" id="AFNV02000022">
    <property type="protein sequence ID" value="ERJ18203.1"/>
    <property type="molecule type" value="Genomic_DNA"/>
</dbReference>
<feature type="signal peptide" evidence="6">
    <location>
        <begin position="1"/>
        <end position="23"/>
    </location>
</feature>
<dbReference type="InterPro" id="IPR036328">
    <property type="entry name" value="MliC_sf"/>
</dbReference>
<evidence type="ECO:0000313" key="9">
    <source>
        <dbReference type="Proteomes" id="UP000006242"/>
    </source>
</evidence>
<dbReference type="AlphaFoldDB" id="U2FV55"/>
<keyword evidence="3" id="KW-0564">Palmitate</keyword>
<keyword evidence="4" id="KW-0449">Lipoprotein</keyword>
<feature type="chain" id="PRO_5004626305" evidence="6">
    <location>
        <begin position="24"/>
        <end position="113"/>
    </location>
</feature>
<reference evidence="8 9" key="2">
    <citation type="journal article" date="2013" name="PLoS ONE">
        <title>INDIGO - INtegrated Data Warehouse of MIcrobial GenOmes with Examples from the Red Sea Extremophiles.</title>
        <authorList>
            <person name="Alam I."/>
            <person name="Antunes A."/>
            <person name="Kamau A.A."/>
            <person name="Ba Alawi W."/>
            <person name="Kalkatawi M."/>
            <person name="Stingl U."/>
            <person name="Bajic V.B."/>
        </authorList>
    </citation>
    <scope>NUCLEOTIDE SEQUENCE [LARGE SCALE GENOMIC DNA]</scope>
    <source>
        <strain evidence="8 9">E1L3A</strain>
    </source>
</reference>
<keyword evidence="1 6" id="KW-0732">Signal</keyword>
<organism evidence="8 9">
    <name type="scientific">Salinisphaera shabanensis E1L3A</name>
    <dbReference type="NCBI Taxonomy" id="1033802"/>
    <lineage>
        <taxon>Bacteria</taxon>
        <taxon>Pseudomonadati</taxon>
        <taxon>Pseudomonadota</taxon>
        <taxon>Gammaproteobacteria</taxon>
        <taxon>Salinisphaerales</taxon>
        <taxon>Salinisphaeraceae</taxon>
        <taxon>Salinisphaera</taxon>
    </lineage>
</organism>
<protein>
    <submittedName>
        <fullName evidence="8">Membrane-bound lysozyme-inhibitor of c-type lysozyme protein</fullName>
    </submittedName>
</protein>
<name>U2FV55_9GAMM</name>
<evidence type="ECO:0000256" key="4">
    <source>
        <dbReference type="ARBA" id="ARBA00023288"/>
    </source>
</evidence>
<evidence type="ECO:0000256" key="3">
    <source>
        <dbReference type="ARBA" id="ARBA00023139"/>
    </source>
</evidence>
<sequence>MDGRYLLLSLALPILLAAGCAHGPREQTARYECDSGRPFTVTYRGPETAVLQMGPRLIEMQAAPSPIGRRYTGTELQLLIQTQGDERLATLFTRGNNDGPGNIVEQCRETDRD</sequence>
<evidence type="ECO:0000256" key="6">
    <source>
        <dbReference type="SAM" id="SignalP"/>
    </source>
</evidence>
<dbReference type="RefSeq" id="WP_006912437.1">
    <property type="nucleotide sequence ID" value="NZ_AFNV02000022.1"/>
</dbReference>
<dbReference type="PROSITE" id="PS51257">
    <property type="entry name" value="PROKAR_LIPOPROTEIN"/>
    <property type="match status" value="1"/>
</dbReference>
<keyword evidence="2" id="KW-0472">Membrane</keyword>
<proteinExistence type="predicted"/>
<dbReference type="Gene3D" id="2.40.128.200">
    <property type="match status" value="1"/>
</dbReference>
<dbReference type="Pfam" id="PF09864">
    <property type="entry name" value="MliC"/>
    <property type="match status" value="1"/>
</dbReference>
<accession>U2FV55</accession>
<dbReference type="SUPFAM" id="SSF141488">
    <property type="entry name" value="YdhA-like"/>
    <property type="match status" value="1"/>
</dbReference>
<comment type="caution">
    <text evidence="8">The sequence shown here is derived from an EMBL/GenBank/DDBJ whole genome shotgun (WGS) entry which is preliminary data.</text>
</comment>
<evidence type="ECO:0000256" key="2">
    <source>
        <dbReference type="ARBA" id="ARBA00023136"/>
    </source>
</evidence>
<keyword evidence="9" id="KW-1185">Reference proteome</keyword>
<reference evidence="8 9" key="1">
    <citation type="journal article" date="2011" name="J. Bacteriol.">
        <title>Genome sequence of Salinisphaera shabanensis, a gammaproteobacterium from the harsh, variable environment of the brine-seawater interface of the Shaban Deep in the Red Sea.</title>
        <authorList>
            <person name="Antunes A."/>
            <person name="Alam I."/>
            <person name="Bajic V.B."/>
            <person name="Stingl U."/>
        </authorList>
    </citation>
    <scope>NUCLEOTIDE SEQUENCE [LARGE SCALE GENOMIC DNA]</scope>
    <source>
        <strain evidence="8 9">E1L3A</strain>
    </source>
</reference>
<feature type="domain" description="C-type lysozyme inhibitor" evidence="7">
    <location>
        <begin position="31"/>
        <end position="85"/>
    </location>
</feature>
<evidence type="ECO:0000313" key="8">
    <source>
        <dbReference type="EMBL" id="ERJ18203.1"/>
    </source>
</evidence>
<dbReference type="Proteomes" id="UP000006242">
    <property type="component" value="Unassembled WGS sequence"/>
</dbReference>
<evidence type="ECO:0000259" key="7">
    <source>
        <dbReference type="Pfam" id="PF09864"/>
    </source>
</evidence>
<dbReference type="InterPro" id="IPR018660">
    <property type="entry name" value="MliC"/>
</dbReference>
<evidence type="ECO:0000256" key="1">
    <source>
        <dbReference type="ARBA" id="ARBA00022729"/>
    </source>
</evidence>
<evidence type="ECO:0000256" key="5">
    <source>
        <dbReference type="SAM" id="MobiDB-lite"/>
    </source>
</evidence>
<gene>
    <name evidence="8" type="ORF">SSPSH_002980</name>
</gene>
<feature type="region of interest" description="Disordered" evidence="5">
    <location>
        <begin position="92"/>
        <end position="113"/>
    </location>
</feature>
<dbReference type="STRING" id="1033802.SSPSH_002980"/>